<gene>
    <name evidence="11" type="ORF">GCM10020366_19880</name>
</gene>
<feature type="transmembrane region" description="Helical" evidence="10">
    <location>
        <begin position="140"/>
        <end position="161"/>
    </location>
</feature>
<evidence type="ECO:0000256" key="2">
    <source>
        <dbReference type="ARBA" id="ARBA00022448"/>
    </source>
</evidence>
<keyword evidence="5" id="KW-0028">Amino-acid biosynthesis</keyword>
<dbReference type="Proteomes" id="UP001500483">
    <property type="component" value="Unassembled WGS sequence"/>
</dbReference>
<feature type="transmembrane region" description="Helical" evidence="10">
    <location>
        <begin position="24"/>
        <end position="51"/>
    </location>
</feature>
<evidence type="ECO:0000256" key="4">
    <source>
        <dbReference type="ARBA" id="ARBA00022519"/>
    </source>
</evidence>
<feature type="transmembrane region" description="Helical" evidence="10">
    <location>
        <begin position="208"/>
        <end position="232"/>
    </location>
</feature>
<keyword evidence="7 10" id="KW-1133">Transmembrane helix</keyword>
<evidence type="ECO:0000256" key="6">
    <source>
        <dbReference type="ARBA" id="ARBA00022692"/>
    </source>
</evidence>
<keyword evidence="8" id="KW-0764">Sulfate transport</keyword>
<accession>A0ABP6RL98</accession>
<dbReference type="EMBL" id="BAAAYK010000038">
    <property type="protein sequence ID" value="GAA3356310.1"/>
    <property type="molecule type" value="Genomic_DNA"/>
</dbReference>
<evidence type="ECO:0000313" key="12">
    <source>
        <dbReference type="Proteomes" id="UP001500483"/>
    </source>
</evidence>
<keyword evidence="3" id="KW-1003">Cell membrane</keyword>
<feature type="transmembrane region" description="Helical" evidence="10">
    <location>
        <begin position="71"/>
        <end position="99"/>
    </location>
</feature>
<reference evidence="12" key="1">
    <citation type="journal article" date="2019" name="Int. J. Syst. Evol. Microbiol.">
        <title>The Global Catalogue of Microorganisms (GCM) 10K type strain sequencing project: providing services to taxonomists for standard genome sequencing and annotation.</title>
        <authorList>
            <consortium name="The Broad Institute Genomics Platform"/>
            <consortium name="The Broad Institute Genome Sequencing Center for Infectious Disease"/>
            <person name="Wu L."/>
            <person name="Ma J."/>
        </authorList>
    </citation>
    <scope>NUCLEOTIDE SEQUENCE [LARGE SCALE GENOMIC DNA]</scope>
    <source>
        <strain evidence="12">JCM 9687</strain>
    </source>
</reference>
<organism evidence="11 12">
    <name type="scientific">Saccharopolyspora gregorii</name>
    <dbReference type="NCBI Taxonomy" id="33914"/>
    <lineage>
        <taxon>Bacteria</taxon>
        <taxon>Bacillati</taxon>
        <taxon>Actinomycetota</taxon>
        <taxon>Actinomycetes</taxon>
        <taxon>Pseudonocardiales</taxon>
        <taxon>Pseudonocardiaceae</taxon>
        <taxon>Saccharopolyspora</taxon>
    </lineage>
</organism>
<dbReference type="PANTHER" id="PTHR37468">
    <property type="entry name" value="SULFATE TRANSPORTER CYSZ"/>
    <property type="match status" value="1"/>
</dbReference>
<proteinExistence type="predicted"/>
<keyword evidence="9 10" id="KW-0472">Membrane</keyword>
<evidence type="ECO:0000256" key="1">
    <source>
        <dbReference type="ARBA" id="ARBA00004141"/>
    </source>
</evidence>
<sequence>MKNLIAGARALGTGFGLIVRSPRLLLIGAIPALLSAVLLLGSLGALLYFSSDLVTALTPFADGWTDWLRQAFRVVLGVALVGAAALLGSISFIALTLLIGGPFYEHIAEQAEQRLGLDTADDGAGFARQLGRGVRDAVKLVLVALAGAVVLFALGFVPVLGQTVVPVLGAVFGAWVVALEMVGLVFARRGLTVRDRHRSLAANKASTLGFGLPTYLLCLVPVLQLVIIPAAVVGGTLLAHRQLDGTEGTGTSPERPTVRE</sequence>
<comment type="subcellular location">
    <subcellularLocation>
        <location evidence="1">Membrane</location>
        <topology evidence="1">Multi-pass membrane protein</topology>
    </subcellularLocation>
</comment>
<evidence type="ECO:0000256" key="9">
    <source>
        <dbReference type="ARBA" id="ARBA00023136"/>
    </source>
</evidence>
<dbReference type="InterPro" id="IPR059112">
    <property type="entry name" value="CysZ/EI24"/>
</dbReference>
<evidence type="ECO:0000256" key="5">
    <source>
        <dbReference type="ARBA" id="ARBA00022605"/>
    </source>
</evidence>
<evidence type="ECO:0000256" key="7">
    <source>
        <dbReference type="ARBA" id="ARBA00022989"/>
    </source>
</evidence>
<comment type="caution">
    <text evidence="11">The sequence shown here is derived from an EMBL/GenBank/DDBJ whole genome shotgun (WGS) entry which is preliminary data.</text>
</comment>
<dbReference type="InterPro" id="IPR050480">
    <property type="entry name" value="CysZ-like"/>
</dbReference>
<evidence type="ECO:0000256" key="10">
    <source>
        <dbReference type="SAM" id="Phobius"/>
    </source>
</evidence>
<feature type="transmembrane region" description="Helical" evidence="10">
    <location>
        <begin position="167"/>
        <end position="187"/>
    </location>
</feature>
<evidence type="ECO:0000256" key="8">
    <source>
        <dbReference type="ARBA" id="ARBA00023032"/>
    </source>
</evidence>
<dbReference type="RefSeq" id="WP_258348082.1">
    <property type="nucleotide sequence ID" value="NZ_BAAAYK010000038.1"/>
</dbReference>
<evidence type="ECO:0000256" key="3">
    <source>
        <dbReference type="ARBA" id="ARBA00022475"/>
    </source>
</evidence>
<keyword evidence="12" id="KW-1185">Reference proteome</keyword>
<keyword evidence="4" id="KW-0997">Cell inner membrane</keyword>
<name>A0ABP6RL98_9PSEU</name>
<keyword evidence="2" id="KW-0813">Transport</keyword>
<keyword evidence="6 10" id="KW-0812">Transmembrane</keyword>
<evidence type="ECO:0000313" key="11">
    <source>
        <dbReference type="EMBL" id="GAA3356310.1"/>
    </source>
</evidence>
<dbReference type="PANTHER" id="PTHR37468:SF1">
    <property type="entry name" value="SULFATE TRANSPORTER CYSZ"/>
    <property type="match status" value="1"/>
</dbReference>
<protein>
    <submittedName>
        <fullName evidence="11">EI24 domain-containing protein</fullName>
    </submittedName>
</protein>
<dbReference type="Pfam" id="PF07264">
    <property type="entry name" value="EI24"/>
    <property type="match status" value="1"/>
</dbReference>